<feature type="domain" description="PIK helical" evidence="3">
    <location>
        <begin position="484"/>
        <end position="651"/>
    </location>
</feature>
<comment type="caution">
    <text evidence="4">The sequence shown here is derived from an EMBL/GenBank/DDBJ whole genome shotgun (WGS) entry which is preliminary data.</text>
</comment>
<comment type="similarity">
    <text evidence="1">Belongs to the PI3/PI4-kinase family. Type III PI4K subfamily.</text>
</comment>
<dbReference type="PANTHER" id="PTHR10048:SF120">
    <property type="entry name" value="1-PHOSPHATIDYLINOSITOL 4-KINASE"/>
    <property type="match status" value="1"/>
</dbReference>
<dbReference type="Proteomes" id="UP001206925">
    <property type="component" value="Unassembled WGS sequence"/>
</dbReference>
<name>A0AAD5CUW8_AMBAR</name>
<dbReference type="InterPro" id="IPR016024">
    <property type="entry name" value="ARM-type_fold"/>
</dbReference>
<dbReference type="GO" id="GO:0004430">
    <property type="term" value="F:1-phosphatidylinositol 4-kinase activity"/>
    <property type="evidence" value="ECO:0007669"/>
    <property type="project" value="TreeGrafter"/>
</dbReference>
<sequence>MWQKAQPTTDVVSLLSEIRIGPGKSDCWSGTKPANIPAVMAAAAASSGGNLKLTEAFNLEVLSTAVVSATVKCNHSGEIAGMTRLYENMEKADDDTEAASSPGLGSGAPQSNFSRLISGAFPQPPKPKKESFGSILLNKFVRLLQKFVSSAEKGGDVDKSSFRETCSQAAALLLSTLDSDSKTNVESFSQLLRLLCWCPAYISTIDAMETGIFIWTWLVSAAPQLGPVVLAELVDAWLWTIDTKRGIFASDTRYSGPAAKLRPHLSHGEPQSPPEKDPVQQIQAHKLWIGFFIDRFEVVQHDSTVQLLLLGRMIQATTKLPWKFSRHPAAAGTFFTVMLFGLKFCSCKYCGSLQKARMGLQLLEDGIYRASLGWFAHEPEWFEADHGNFAQCEAQSVSSFVQFLQNQQYDTKSGENANSSVDMKDQFHPVWGPTENYATDREKRKQLLLMLCQHEAERLDVWAQPVSSKESTNHRHRISSEKWAEYARTAFAVDPRIAFSLGARFPSNHYIKAEITQLVQTHILEIRNIPEALPYFVTPKTVDENSPLLQQLPYWAACSITQAIEFFTPAYKGHPRVMAYILRVLESYPPSKVTFFMPQLIQALRYDDEMLIEGYLLRAAQRSDVFAHILIWQLQGETCAPEPSKEAVSAK</sequence>
<feature type="non-terminal residue" evidence="4">
    <location>
        <position position="1"/>
    </location>
</feature>
<dbReference type="Pfam" id="PF00613">
    <property type="entry name" value="PI3Ka"/>
    <property type="match status" value="1"/>
</dbReference>
<dbReference type="GO" id="GO:0046854">
    <property type="term" value="P:phosphatidylinositol phosphate biosynthetic process"/>
    <property type="evidence" value="ECO:0007669"/>
    <property type="project" value="InterPro"/>
</dbReference>
<feature type="region of interest" description="Disordered" evidence="2">
    <location>
        <begin position="91"/>
        <end position="110"/>
    </location>
</feature>
<dbReference type="Pfam" id="PF19274">
    <property type="entry name" value="PI4K_N"/>
    <property type="match status" value="1"/>
</dbReference>
<dbReference type="InterPro" id="IPR045495">
    <property type="entry name" value="PI4K_N"/>
</dbReference>
<dbReference type="InterPro" id="IPR015433">
    <property type="entry name" value="PI3/4_kinase"/>
</dbReference>
<dbReference type="InterPro" id="IPR001263">
    <property type="entry name" value="PI3K_accessory_dom"/>
</dbReference>
<dbReference type="GO" id="GO:0048015">
    <property type="term" value="P:phosphatidylinositol-mediated signaling"/>
    <property type="evidence" value="ECO:0007669"/>
    <property type="project" value="TreeGrafter"/>
</dbReference>
<dbReference type="SUPFAM" id="SSF48371">
    <property type="entry name" value="ARM repeat"/>
    <property type="match status" value="1"/>
</dbReference>
<protein>
    <recommendedName>
        <fullName evidence="3">PIK helical domain-containing protein</fullName>
    </recommendedName>
</protein>
<evidence type="ECO:0000256" key="1">
    <source>
        <dbReference type="ARBA" id="ARBA00006209"/>
    </source>
</evidence>
<dbReference type="PROSITE" id="PS51545">
    <property type="entry name" value="PIK_HELICAL"/>
    <property type="match status" value="1"/>
</dbReference>
<dbReference type="PANTHER" id="PTHR10048">
    <property type="entry name" value="PHOSPHATIDYLINOSITOL KINASE"/>
    <property type="match status" value="1"/>
</dbReference>
<evidence type="ECO:0000313" key="5">
    <source>
        <dbReference type="Proteomes" id="UP001206925"/>
    </source>
</evidence>
<dbReference type="AlphaFoldDB" id="A0AAD5CUW8"/>
<dbReference type="GO" id="GO:0005886">
    <property type="term" value="C:plasma membrane"/>
    <property type="evidence" value="ECO:0007669"/>
    <property type="project" value="TreeGrafter"/>
</dbReference>
<dbReference type="InterPro" id="IPR042236">
    <property type="entry name" value="PI3K_accessory_sf"/>
</dbReference>
<reference evidence="4" key="1">
    <citation type="submission" date="2022-06" db="EMBL/GenBank/DDBJ databases">
        <title>Uncovering the hologenomic basis of an extraordinary plant invasion.</title>
        <authorList>
            <person name="Bieker V.C."/>
            <person name="Martin M.D."/>
            <person name="Gilbert T."/>
            <person name="Hodgins K."/>
            <person name="Battlay P."/>
            <person name="Petersen B."/>
            <person name="Wilson J."/>
        </authorList>
    </citation>
    <scope>NUCLEOTIDE SEQUENCE</scope>
    <source>
        <strain evidence="4">AA19_3_7</strain>
        <tissue evidence="4">Leaf</tissue>
    </source>
</reference>
<dbReference type="Gene3D" id="1.25.40.70">
    <property type="entry name" value="Phosphatidylinositol 3-kinase, accessory domain (PIK)"/>
    <property type="match status" value="1"/>
</dbReference>
<proteinExistence type="inferred from homology"/>
<dbReference type="SMART" id="SM00145">
    <property type="entry name" value="PI3Ka"/>
    <property type="match status" value="1"/>
</dbReference>
<evidence type="ECO:0000256" key="2">
    <source>
        <dbReference type="SAM" id="MobiDB-lite"/>
    </source>
</evidence>
<accession>A0AAD5CUW8</accession>
<dbReference type="GO" id="GO:0005737">
    <property type="term" value="C:cytoplasm"/>
    <property type="evidence" value="ECO:0007669"/>
    <property type="project" value="TreeGrafter"/>
</dbReference>
<evidence type="ECO:0000313" key="4">
    <source>
        <dbReference type="EMBL" id="KAI7748072.1"/>
    </source>
</evidence>
<organism evidence="4 5">
    <name type="scientific">Ambrosia artemisiifolia</name>
    <name type="common">Common ragweed</name>
    <dbReference type="NCBI Taxonomy" id="4212"/>
    <lineage>
        <taxon>Eukaryota</taxon>
        <taxon>Viridiplantae</taxon>
        <taxon>Streptophyta</taxon>
        <taxon>Embryophyta</taxon>
        <taxon>Tracheophyta</taxon>
        <taxon>Spermatophyta</taxon>
        <taxon>Magnoliopsida</taxon>
        <taxon>eudicotyledons</taxon>
        <taxon>Gunneridae</taxon>
        <taxon>Pentapetalae</taxon>
        <taxon>asterids</taxon>
        <taxon>campanulids</taxon>
        <taxon>Asterales</taxon>
        <taxon>Asteraceae</taxon>
        <taxon>Asteroideae</taxon>
        <taxon>Heliantheae alliance</taxon>
        <taxon>Heliantheae</taxon>
        <taxon>Ambrosia</taxon>
    </lineage>
</organism>
<gene>
    <name evidence="4" type="ORF">M8C21_012861</name>
</gene>
<keyword evidence="5" id="KW-1185">Reference proteome</keyword>
<evidence type="ECO:0000259" key="3">
    <source>
        <dbReference type="PROSITE" id="PS51545"/>
    </source>
</evidence>
<dbReference type="EMBL" id="JAMZMK010006605">
    <property type="protein sequence ID" value="KAI7748072.1"/>
    <property type="molecule type" value="Genomic_DNA"/>
</dbReference>